<name>A0A844FK23_9FIRM</name>
<proteinExistence type="predicted"/>
<keyword evidence="6" id="KW-1185">Reference proteome</keyword>
<evidence type="ECO:0000313" key="5">
    <source>
        <dbReference type="Proteomes" id="UP000462760"/>
    </source>
</evidence>
<sequence length="145" mass="17071">MDKIVIKESEKNRRLKIVGLFMGIILVIVGIKTKKTRELFIGLIFLYFTVYKKENTVTKDGVIYRHKGIFVDRKDSVDFSTLDRIIVYRARDGKYIFYFDREEDPKGIKVEREYAESIVKLIESREDKVPIEYACEPFGEEDDGE</sequence>
<dbReference type="EMBL" id="JAKNID010000116">
    <property type="protein sequence ID" value="MCG4566116.1"/>
    <property type="molecule type" value="Genomic_DNA"/>
</dbReference>
<dbReference type="Proteomes" id="UP000462760">
    <property type="component" value="Unassembled WGS sequence"/>
</dbReference>
<gene>
    <name evidence="4" type="ORF">FYJ27_11375</name>
    <name evidence="3" type="ORF">L0P62_11825</name>
</gene>
<dbReference type="RefSeq" id="WP_154484971.1">
    <property type="nucleotide sequence ID" value="NZ_JAJBNW010000151.1"/>
</dbReference>
<feature type="domain" description="Bacterial PH" evidence="2">
    <location>
        <begin position="9"/>
        <end position="132"/>
    </location>
</feature>
<keyword evidence="1" id="KW-1133">Transmembrane helix</keyword>
<evidence type="ECO:0000313" key="6">
    <source>
        <dbReference type="Proteomes" id="UP001108123"/>
    </source>
</evidence>
<dbReference type="EMBL" id="VULR01000021">
    <property type="protein sequence ID" value="MSS44300.1"/>
    <property type="molecule type" value="Genomic_DNA"/>
</dbReference>
<evidence type="ECO:0000259" key="2">
    <source>
        <dbReference type="Pfam" id="PF20794"/>
    </source>
</evidence>
<keyword evidence="1" id="KW-0812">Transmembrane</keyword>
<dbReference type="OrthoDB" id="9903111at2"/>
<dbReference type="Proteomes" id="UP001108123">
    <property type="component" value="Unassembled WGS sequence"/>
</dbReference>
<organism evidence="4 5">
    <name type="scientific">Anaerosalibacter bizertensis</name>
    <dbReference type="NCBI Taxonomy" id="932217"/>
    <lineage>
        <taxon>Bacteria</taxon>
        <taxon>Bacillati</taxon>
        <taxon>Bacillota</taxon>
        <taxon>Tissierellia</taxon>
        <taxon>Tissierellales</taxon>
        <taxon>Sporanaerobacteraceae</taxon>
        <taxon>Anaerosalibacter</taxon>
    </lineage>
</organism>
<dbReference type="AlphaFoldDB" id="A0A844FK23"/>
<protein>
    <recommendedName>
        <fullName evidence="2">Bacterial PH domain-containing protein</fullName>
    </recommendedName>
</protein>
<dbReference type="Pfam" id="PF20794">
    <property type="entry name" value="bPH_7"/>
    <property type="match status" value="1"/>
</dbReference>
<dbReference type="InterPro" id="IPR048871">
    <property type="entry name" value="PH_7_bact"/>
</dbReference>
<keyword evidence="1" id="KW-0472">Membrane</keyword>
<feature type="transmembrane region" description="Helical" evidence="1">
    <location>
        <begin position="15"/>
        <end position="31"/>
    </location>
</feature>
<evidence type="ECO:0000313" key="3">
    <source>
        <dbReference type="EMBL" id="MCG4566116.1"/>
    </source>
</evidence>
<evidence type="ECO:0000313" key="4">
    <source>
        <dbReference type="EMBL" id="MSS44300.1"/>
    </source>
</evidence>
<reference evidence="3" key="2">
    <citation type="submission" date="2022-01" db="EMBL/GenBank/DDBJ databases">
        <title>Collection of gut derived symbiotic bacterial strains cultured from healthy donors.</title>
        <authorList>
            <person name="Lin H."/>
            <person name="Kohout C."/>
            <person name="Waligurski E."/>
            <person name="Pamer E.G."/>
        </authorList>
    </citation>
    <scope>NUCLEOTIDE SEQUENCE</scope>
    <source>
        <strain evidence="3">MSK.14.39</strain>
    </source>
</reference>
<evidence type="ECO:0000256" key="1">
    <source>
        <dbReference type="SAM" id="Phobius"/>
    </source>
</evidence>
<accession>A0A844FK23</accession>
<comment type="caution">
    <text evidence="4">The sequence shown here is derived from an EMBL/GenBank/DDBJ whole genome shotgun (WGS) entry which is preliminary data.</text>
</comment>
<reference evidence="4 5" key="1">
    <citation type="submission" date="2019-08" db="EMBL/GenBank/DDBJ databases">
        <title>In-depth cultivation of the pig gut microbiome towards novel bacterial diversity and tailored functional studies.</title>
        <authorList>
            <person name="Wylensek D."/>
            <person name="Hitch T.C.A."/>
            <person name="Clavel T."/>
        </authorList>
    </citation>
    <scope>NUCLEOTIDE SEQUENCE [LARGE SCALE GENOMIC DNA]</scope>
    <source>
        <strain evidence="4 5">Med78-601-WT-4W-RMD-3</strain>
    </source>
</reference>